<feature type="transmembrane region" description="Helical" evidence="1">
    <location>
        <begin position="31"/>
        <end position="51"/>
    </location>
</feature>
<sequence>MRSGIFDFFIVNFVVTYFFIIYEGVGYTKRFLLSVFLLIMVGIMDFIKHYMKRKNHSMSFL</sequence>
<proteinExistence type="predicted"/>
<dbReference type="EMBL" id="QYZD01000012">
    <property type="protein sequence ID" value="RJG23056.1"/>
    <property type="molecule type" value="Genomic_DNA"/>
</dbReference>
<reference evidence="2 3" key="1">
    <citation type="submission" date="2018-09" db="EMBL/GenBank/DDBJ databases">
        <title>Paenibacillus SK2017-BO5.</title>
        <authorList>
            <person name="Piskunova J.V."/>
            <person name="Dubiley S.A."/>
            <person name="Severinov K.V."/>
        </authorList>
    </citation>
    <scope>NUCLEOTIDE SEQUENCE [LARGE SCALE GENOMIC DNA]</scope>
    <source>
        <strain evidence="2 3">BO5</strain>
    </source>
</reference>
<dbReference type="Proteomes" id="UP000266177">
    <property type="component" value="Unassembled WGS sequence"/>
</dbReference>
<evidence type="ECO:0000313" key="3">
    <source>
        <dbReference type="Proteomes" id="UP000266177"/>
    </source>
</evidence>
<keyword evidence="1" id="KW-0472">Membrane</keyword>
<protein>
    <submittedName>
        <fullName evidence="2">Uncharacterized protein</fullName>
    </submittedName>
</protein>
<dbReference type="AlphaFoldDB" id="A0A3A3GGY5"/>
<feature type="transmembrane region" description="Helical" evidence="1">
    <location>
        <begin position="5"/>
        <end position="25"/>
    </location>
</feature>
<keyword evidence="1" id="KW-1133">Transmembrane helix</keyword>
<organism evidence="2 3">
    <name type="scientific">Paenibacillus thiaminolyticus</name>
    <name type="common">Bacillus thiaminolyticus</name>
    <dbReference type="NCBI Taxonomy" id="49283"/>
    <lineage>
        <taxon>Bacteria</taxon>
        <taxon>Bacillati</taxon>
        <taxon>Bacillota</taxon>
        <taxon>Bacilli</taxon>
        <taxon>Bacillales</taxon>
        <taxon>Paenibacillaceae</taxon>
        <taxon>Paenibacillus</taxon>
    </lineage>
</organism>
<accession>A0A3A3GGY5</accession>
<gene>
    <name evidence="2" type="ORF">DQX05_14340</name>
</gene>
<evidence type="ECO:0000313" key="2">
    <source>
        <dbReference type="EMBL" id="RJG23056.1"/>
    </source>
</evidence>
<name>A0A3A3GGY5_PANTH</name>
<comment type="caution">
    <text evidence="2">The sequence shown here is derived from an EMBL/GenBank/DDBJ whole genome shotgun (WGS) entry which is preliminary data.</text>
</comment>
<evidence type="ECO:0000256" key="1">
    <source>
        <dbReference type="SAM" id="Phobius"/>
    </source>
</evidence>
<keyword evidence="1" id="KW-0812">Transmembrane</keyword>